<dbReference type="InterPro" id="IPR001766">
    <property type="entry name" value="Fork_head_dom"/>
</dbReference>
<evidence type="ECO:0000259" key="7">
    <source>
        <dbReference type="PROSITE" id="PS50039"/>
    </source>
</evidence>
<dbReference type="FunFam" id="1.10.10.10:FF:000135">
    <property type="entry name" value="forkhead box protein G1"/>
    <property type="match status" value="1"/>
</dbReference>
<dbReference type="AlphaFoldDB" id="A0A9P6NER8"/>
<feature type="DNA-binding region" description="Fork-head" evidence="6">
    <location>
        <begin position="1"/>
        <end position="86"/>
    </location>
</feature>
<comment type="caution">
    <text evidence="8">The sequence shown here is derived from an EMBL/GenBank/DDBJ whole genome shotgun (WGS) entry which is preliminary data.</text>
</comment>
<dbReference type="PROSITE" id="PS50039">
    <property type="entry name" value="FORK_HEAD_3"/>
    <property type="match status" value="1"/>
</dbReference>
<dbReference type="GO" id="GO:0000981">
    <property type="term" value="F:DNA-binding transcription factor activity, RNA polymerase II-specific"/>
    <property type="evidence" value="ECO:0007669"/>
    <property type="project" value="TreeGrafter"/>
</dbReference>
<protein>
    <recommendedName>
        <fullName evidence="7">Fork-head domain-containing protein</fullName>
    </recommendedName>
</protein>
<dbReference type="PROSITE" id="PS00658">
    <property type="entry name" value="FORK_HEAD_2"/>
    <property type="match status" value="1"/>
</dbReference>
<dbReference type="Proteomes" id="UP000886653">
    <property type="component" value="Unassembled WGS sequence"/>
</dbReference>
<feature type="domain" description="Fork-head" evidence="7">
    <location>
        <begin position="1"/>
        <end position="86"/>
    </location>
</feature>
<dbReference type="PANTHER" id="PTHR45881:SF1">
    <property type="entry name" value="FORK HEAD PROTEIN HOMOLOG 2"/>
    <property type="match status" value="1"/>
</dbReference>
<evidence type="ECO:0000256" key="4">
    <source>
        <dbReference type="ARBA" id="ARBA00023163"/>
    </source>
</evidence>
<dbReference type="SMART" id="SM00339">
    <property type="entry name" value="FH"/>
    <property type="match status" value="1"/>
</dbReference>
<keyword evidence="9" id="KW-1185">Reference proteome</keyword>
<dbReference type="SUPFAM" id="SSF46785">
    <property type="entry name" value="Winged helix' DNA-binding domain"/>
    <property type="match status" value="1"/>
</dbReference>
<name>A0A9P6NER8_9BASI</name>
<dbReference type="Pfam" id="PF00250">
    <property type="entry name" value="Forkhead"/>
    <property type="match status" value="1"/>
</dbReference>
<proteinExistence type="predicted"/>
<dbReference type="OrthoDB" id="5954824at2759"/>
<dbReference type="InterPro" id="IPR018122">
    <property type="entry name" value="TF_fork_head_CS_1"/>
</dbReference>
<dbReference type="Gene3D" id="1.10.10.10">
    <property type="entry name" value="Winged helix-like DNA-binding domain superfamily/Winged helix DNA-binding domain"/>
    <property type="match status" value="1"/>
</dbReference>
<comment type="subcellular location">
    <subcellularLocation>
        <location evidence="1 6">Nucleus</location>
    </subcellularLocation>
</comment>
<dbReference type="EMBL" id="MU167341">
    <property type="protein sequence ID" value="KAG0142683.1"/>
    <property type="molecule type" value="Genomic_DNA"/>
</dbReference>
<dbReference type="InterPro" id="IPR036388">
    <property type="entry name" value="WH-like_DNA-bd_sf"/>
</dbReference>
<evidence type="ECO:0000256" key="2">
    <source>
        <dbReference type="ARBA" id="ARBA00023015"/>
    </source>
</evidence>
<sequence>KPTYSYAALIGQAIMCSQTKKICLNDIYAYIMQNYAYYRKDEAGWQNSIRHNLSLNESFIKLPRGPNEPGKGSFWAIAPGAEDQFV</sequence>
<evidence type="ECO:0000256" key="5">
    <source>
        <dbReference type="ARBA" id="ARBA00023242"/>
    </source>
</evidence>
<evidence type="ECO:0000256" key="6">
    <source>
        <dbReference type="PROSITE-ProRule" id="PRU00089"/>
    </source>
</evidence>
<dbReference type="GO" id="GO:0000978">
    <property type="term" value="F:RNA polymerase II cis-regulatory region sequence-specific DNA binding"/>
    <property type="evidence" value="ECO:0007669"/>
    <property type="project" value="TreeGrafter"/>
</dbReference>
<keyword evidence="4" id="KW-0804">Transcription</keyword>
<dbReference type="GO" id="GO:0005634">
    <property type="term" value="C:nucleus"/>
    <property type="evidence" value="ECO:0007669"/>
    <property type="project" value="UniProtKB-SubCell"/>
</dbReference>
<keyword evidence="3 6" id="KW-0238">DNA-binding</keyword>
<dbReference type="PANTHER" id="PTHR45881">
    <property type="entry name" value="CHECKPOINT SUPPRESSOR 1-LIKE, ISOFORM A-RELATED"/>
    <property type="match status" value="1"/>
</dbReference>
<organism evidence="8 9">
    <name type="scientific">Cronartium quercuum f. sp. fusiforme G11</name>
    <dbReference type="NCBI Taxonomy" id="708437"/>
    <lineage>
        <taxon>Eukaryota</taxon>
        <taxon>Fungi</taxon>
        <taxon>Dikarya</taxon>
        <taxon>Basidiomycota</taxon>
        <taxon>Pucciniomycotina</taxon>
        <taxon>Pucciniomycetes</taxon>
        <taxon>Pucciniales</taxon>
        <taxon>Coleosporiaceae</taxon>
        <taxon>Cronartium</taxon>
    </lineage>
</organism>
<feature type="non-terminal residue" evidence="8">
    <location>
        <position position="86"/>
    </location>
</feature>
<dbReference type="PROSITE" id="PS00657">
    <property type="entry name" value="FORK_HEAD_1"/>
    <property type="match status" value="1"/>
</dbReference>
<reference evidence="8" key="1">
    <citation type="submission" date="2013-11" db="EMBL/GenBank/DDBJ databases">
        <title>Genome sequence of the fusiform rust pathogen reveals effectors for host alternation and coevolution with pine.</title>
        <authorList>
            <consortium name="DOE Joint Genome Institute"/>
            <person name="Smith K."/>
            <person name="Pendleton A."/>
            <person name="Kubisiak T."/>
            <person name="Anderson C."/>
            <person name="Salamov A."/>
            <person name="Aerts A."/>
            <person name="Riley R."/>
            <person name="Clum A."/>
            <person name="Lindquist E."/>
            <person name="Ence D."/>
            <person name="Campbell M."/>
            <person name="Kronenberg Z."/>
            <person name="Feau N."/>
            <person name="Dhillon B."/>
            <person name="Hamelin R."/>
            <person name="Burleigh J."/>
            <person name="Smith J."/>
            <person name="Yandell M."/>
            <person name="Nelson C."/>
            <person name="Grigoriev I."/>
            <person name="Davis J."/>
        </authorList>
    </citation>
    <scope>NUCLEOTIDE SEQUENCE</scope>
    <source>
        <strain evidence="8">G11</strain>
    </source>
</reference>
<evidence type="ECO:0000313" key="8">
    <source>
        <dbReference type="EMBL" id="KAG0142683.1"/>
    </source>
</evidence>
<dbReference type="PRINTS" id="PR00053">
    <property type="entry name" value="FORKHEAD"/>
</dbReference>
<evidence type="ECO:0000256" key="1">
    <source>
        <dbReference type="ARBA" id="ARBA00004123"/>
    </source>
</evidence>
<keyword evidence="5 6" id="KW-0539">Nucleus</keyword>
<dbReference type="InterPro" id="IPR030456">
    <property type="entry name" value="TF_fork_head_CS_2"/>
</dbReference>
<keyword evidence="2" id="KW-0805">Transcription regulation</keyword>
<evidence type="ECO:0000256" key="3">
    <source>
        <dbReference type="ARBA" id="ARBA00023125"/>
    </source>
</evidence>
<dbReference type="InterPro" id="IPR036390">
    <property type="entry name" value="WH_DNA-bd_sf"/>
</dbReference>
<evidence type="ECO:0000313" key="9">
    <source>
        <dbReference type="Proteomes" id="UP000886653"/>
    </source>
</evidence>
<gene>
    <name evidence="8" type="ORF">CROQUDRAFT_13998</name>
</gene>
<feature type="non-terminal residue" evidence="8">
    <location>
        <position position="1"/>
    </location>
</feature>
<accession>A0A9P6NER8</accession>